<dbReference type="EMBL" id="PNYC01000005">
    <property type="protein sequence ID" value="PMS37121.1"/>
    <property type="molecule type" value="Genomic_DNA"/>
</dbReference>
<dbReference type="Proteomes" id="UP000235777">
    <property type="component" value="Unassembled WGS sequence"/>
</dbReference>
<proteinExistence type="predicted"/>
<dbReference type="InterPro" id="IPR006674">
    <property type="entry name" value="HD_domain"/>
</dbReference>
<keyword evidence="2" id="KW-0808">Transferase</keyword>
<accession>A0A2N7X6C2</accession>
<dbReference type="PANTHER" id="PTHR35569:SF1">
    <property type="entry name" value="CYANAMIDE HYDRATASE DDI2-RELATED"/>
    <property type="match status" value="1"/>
</dbReference>
<dbReference type="PANTHER" id="PTHR35569">
    <property type="entry name" value="CYANAMIDE HYDRATASE DDI2-RELATED"/>
    <property type="match status" value="1"/>
</dbReference>
<dbReference type="STRING" id="863227.GCA_000373005_02037"/>
<dbReference type="RefSeq" id="WP_051090025.1">
    <property type="nucleotide sequence ID" value="NZ_KB890171.1"/>
</dbReference>
<sequence length="233" mass="25718">MSTTIAGIKIPDSAMARAATEFVRDTEPDLLYHHSRRVFLFGALTGEREGLKYDPELLYIGAMFHDVGLVEAYSSATERFEVDGANAARDFLKQYGVSEYDIEQVWTSIALHTTPGIPKHMKPVVALVTAGVEMDVLGLAYDAFTEAQRTQVVAAHPRVETFKNDIIDAFTRGTIKKPETTFGNVKADVLALRDPTYKRLNFCEIILGSAWDDRHEHAHGVACGCHDQDGTGS</sequence>
<protein>
    <submittedName>
        <fullName evidence="2">[protein-PII] uridylyltransferase</fullName>
    </submittedName>
</protein>
<dbReference type="FunFam" id="1.10.3210.10:FF:000032">
    <property type="entry name" value="HD domain-containing protein"/>
    <property type="match status" value="1"/>
</dbReference>
<dbReference type="InterPro" id="IPR003607">
    <property type="entry name" value="HD/PDEase_dom"/>
</dbReference>
<dbReference type="Pfam" id="PF01966">
    <property type="entry name" value="HD"/>
    <property type="match status" value="1"/>
</dbReference>
<comment type="caution">
    <text evidence="2">The sequence shown here is derived from an EMBL/GenBank/DDBJ whole genome shotgun (WGS) entry which is preliminary data.</text>
</comment>
<name>A0A2N7X6C2_9BURK</name>
<reference evidence="2 3" key="1">
    <citation type="submission" date="2018-01" db="EMBL/GenBank/DDBJ databases">
        <title>Whole genome analyses suggest that Burkholderia sensu lato contains two further novel genera in the rhizoxinica-symbiotica group Mycetohabitans gen. nov., and Trinickia gen. nov.: implications for the evolution of diazotrophy and nodulation in the Burkholderiaceae.</title>
        <authorList>
            <person name="Estrada-de los Santos P."/>
            <person name="Palmer M."/>
            <person name="Chavez-Ramirez B."/>
            <person name="Beukes C."/>
            <person name="Steenkamp E.T."/>
            <person name="Hirsch A.M."/>
            <person name="Manyaka P."/>
            <person name="Maluk M."/>
            <person name="Lafos M."/>
            <person name="Crook M."/>
            <person name="Gross E."/>
            <person name="Simon M.F."/>
            <person name="Bueno dos Reis Junior F."/>
            <person name="Poole P.S."/>
            <person name="Venter S.N."/>
            <person name="James E.K."/>
        </authorList>
    </citation>
    <scope>NUCLEOTIDE SEQUENCE [LARGE SCALE GENOMIC DNA]</scope>
    <source>
        <strain evidence="2 3">JPY 581</strain>
    </source>
</reference>
<evidence type="ECO:0000313" key="2">
    <source>
        <dbReference type="EMBL" id="PMS37121.1"/>
    </source>
</evidence>
<evidence type="ECO:0000259" key="1">
    <source>
        <dbReference type="Pfam" id="PF01966"/>
    </source>
</evidence>
<keyword evidence="2" id="KW-0548">Nucleotidyltransferase</keyword>
<dbReference type="GO" id="GO:0016779">
    <property type="term" value="F:nucleotidyltransferase activity"/>
    <property type="evidence" value="ECO:0007669"/>
    <property type="project" value="UniProtKB-KW"/>
</dbReference>
<feature type="domain" description="HD" evidence="1">
    <location>
        <begin position="32"/>
        <end position="119"/>
    </location>
</feature>
<gene>
    <name evidence="2" type="ORF">C0Z20_10495</name>
</gene>
<dbReference type="SUPFAM" id="SSF109604">
    <property type="entry name" value="HD-domain/PDEase-like"/>
    <property type="match status" value="1"/>
</dbReference>
<organism evidence="2 3">
    <name type="scientific">Trinickia symbiotica</name>
    <dbReference type="NCBI Taxonomy" id="863227"/>
    <lineage>
        <taxon>Bacteria</taxon>
        <taxon>Pseudomonadati</taxon>
        <taxon>Pseudomonadota</taxon>
        <taxon>Betaproteobacteria</taxon>
        <taxon>Burkholderiales</taxon>
        <taxon>Burkholderiaceae</taxon>
        <taxon>Trinickia</taxon>
    </lineage>
</organism>
<keyword evidence="3" id="KW-1185">Reference proteome</keyword>
<dbReference type="Gene3D" id="1.10.3210.10">
    <property type="entry name" value="Hypothetical protein af1432"/>
    <property type="match status" value="1"/>
</dbReference>
<dbReference type="CDD" id="cd00077">
    <property type="entry name" value="HDc"/>
    <property type="match status" value="1"/>
</dbReference>
<dbReference type="OrthoDB" id="8478129at2"/>
<evidence type="ECO:0000313" key="3">
    <source>
        <dbReference type="Proteomes" id="UP000235777"/>
    </source>
</evidence>
<dbReference type="AlphaFoldDB" id="A0A2N7X6C2"/>